<feature type="region of interest" description="Disordered" evidence="2">
    <location>
        <begin position="157"/>
        <end position="176"/>
    </location>
</feature>
<gene>
    <name evidence="4" type="ORF">CVT24_009096</name>
</gene>
<dbReference type="STRING" id="181874.A0A409VAP3"/>
<evidence type="ECO:0000313" key="5">
    <source>
        <dbReference type="Proteomes" id="UP000284842"/>
    </source>
</evidence>
<dbReference type="InterPro" id="IPR036020">
    <property type="entry name" value="WW_dom_sf"/>
</dbReference>
<dbReference type="Gene3D" id="2.20.70.10">
    <property type="match status" value="1"/>
</dbReference>
<feature type="compositionally biased region" description="Low complexity" evidence="2">
    <location>
        <begin position="73"/>
        <end position="112"/>
    </location>
</feature>
<protein>
    <recommendedName>
        <fullName evidence="3">WW domain-containing protein</fullName>
    </recommendedName>
</protein>
<feature type="compositionally biased region" description="Pro residues" evidence="2">
    <location>
        <begin position="52"/>
        <end position="72"/>
    </location>
</feature>
<evidence type="ECO:0000256" key="1">
    <source>
        <dbReference type="SAM" id="Coils"/>
    </source>
</evidence>
<feature type="region of interest" description="Disordered" evidence="2">
    <location>
        <begin position="42"/>
        <end position="145"/>
    </location>
</feature>
<feature type="compositionally biased region" description="Polar residues" evidence="2">
    <location>
        <begin position="312"/>
        <end position="322"/>
    </location>
</feature>
<dbReference type="Proteomes" id="UP000284842">
    <property type="component" value="Unassembled WGS sequence"/>
</dbReference>
<feature type="compositionally biased region" description="Low complexity" evidence="2">
    <location>
        <begin position="542"/>
        <end position="551"/>
    </location>
</feature>
<organism evidence="4 5">
    <name type="scientific">Panaeolus cyanescens</name>
    <dbReference type="NCBI Taxonomy" id="181874"/>
    <lineage>
        <taxon>Eukaryota</taxon>
        <taxon>Fungi</taxon>
        <taxon>Dikarya</taxon>
        <taxon>Basidiomycota</taxon>
        <taxon>Agaricomycotina</taxon>
        <taxon>Agaricomycetes</taxon>
        <taxon>Agaricomycetidae</taxon>
        <taxon>Agaricales</taxon>
        <taxon>Agaricineae</taxon>
        <taxon>Galeropsidaceae</taxon>
        <taxon>Panaeolus</taxon>
    </lineage>
</organism>
<reference evidence="4 5" key="1">
    <citation type="journal article" date="2018" name="Evol. Lett.">
        <title>Horizontal gene cluster transfer increased hallucinogenic mushroom diversity.</title>
        <authorList>
            <person name="Reynolds H.T."/>
            <person name="Vijayakumar V."/>
            <person name="Gluck-Thaler E."/>
            <person name="Korotkin H.B."/>
            <person name="Matheny P.B."/>
            <person name="Slot J.C."/>
        </authorList>
    </citation>
    <scope>NUCLEOTIDE SEQUENCE [LARGE SCALE GENOMIC DNA]</scope>
    <source>
        <strain evidence="4 5">2629</strain>
    </source>
</reference>
<feature type="domain" description="WW" evidence="3">
    <location>
        <begin position="18"/>
        <end position="53"/>
    </location>
</feature>
<evidence type="ECO:0000313" key="4">
    <source>
        <dbReference type="EMBL" id="PPQ63974.1"/>
    </source>
</evidence>
<feature type="compositionally biased region" description="Low complexity" evidence="2">
    <location>
        <begin position="483"/>
        <end position="498"/>
    </location>
</feature>
<feature type="region of interest" description="Disordered" evidence="2">
    <location>
        <begin position="1"/>
        <end position="22"/>
    </location>
</feature>
<dbReference type="InterPro" id="IPR001202">
    <property type="entry name" value="WW_dom"/>
</dbReference>
<feature type="coiled-coil region" evidence="1">
    <location>
        <begin position="665"/>
        <end position="765"/>
    </location>
</feature>
<evidence type="ECO:0000256" key="2">
    <source>
        <dbReference type="SAM" id="MobiDB-lite"/>
    </source>
</evidence>
<dbReference type="EMBL" id="NHTK01006102">
    <property type="protein sequence ID" value="PPQ63974.1"/>
    <property type="molecule type" value="Genomic_DNA"/>
</dbReference>
<proteinExistence type="predicted"/>
<dbReference type="Pfam" id="PF00397">
    <property type="entry name" value="WW"/>
    <property type="match status" value="1"/>
</dbReference>
<feature type="region of interest" description="Disordered" evidence="2">
    <location>
        <begin position="357"/>
        <end position="397"/>
    </location>
</feature>
<dbReference type="SMART" id="SM00456">
    <property type="entry name" value="WW"/>
    <property type="match status" value="2"/>
</dbReference>
<name>A0A409VAP3_9AGAR</name>
<dbReference type="OrthoDB" id="2367685at2759"/>
<feature type="domain" description="WW" evidence="3">
    <location>
        <begin position="247"/>
        <end position="282"/>
    </location>
</feature>
<dbReference type="PANTHER" id="PTHR23330">
    <property type="entry name" value="P300 TRANSCRIPTIONAL COFACTOR JMY-RELATED"/>
    <property type="match status" value="1"/>
</dbReference>
<dbReference type="InParanoid" id="A0A409VAP3"/>
<feature type="compositionally biased region" description="Low complexity" evidence="2">
    <location>
        <begin position="161"/>
        <end position="176"/>
    </location>
</feature>
<feature type="compositionally biased region" description="Polar residues" evidence="2">
    <location>
        <begin position="467"/>
        <end position="476"/>
    </location>
</feature>
<dbReference type="PANTHER" id="PTHR23330:SF9">
    <property type="entry name" value="PROLINE-RICH PROTEIN 11"/>
    <property type="match status" value="1"/>
</dbReference>
<sequence length="892" mass="93915">MSSAPPPYASTANPDTRTLPDGWITQFDPNYKAWYYVNTRSTPPETTWVHPLGPPPPPPQQYGPPSGPPPPNNNGYNPGFPQGNYGGYPNHNSQPPYGGYGGQNNYPYNSGPSPGGYGDQRDYGGYNQQSSYGSQPPANTKGAGGMLGGLMSKFGGGSSHGSGYPQQGGYNGYPPQTVVVQQQPKKSGGMGMGGMALAGGAGLLGGLLVADAIDDAFDGACFCPPTRHIALELSDMQNIARNPDSRPLPDGWSQHFEPSKRMWYYVQMNVMPPKVSFTHPADLMGGGGGTSSTPSPSSSLNALPQQGMRRPQSMSFQQGGLDASRTSGLTFAQKLYASSASNAHAVPMLNPADIHQNANKQHLPSPPSSSRGTSPLPVSPADFHPAAIPRPSGSRMSSMPTYGVSAMLPVAGSSGSTAAHHHPVRSTTFAAAQAFGQPNRLVTQQARPGFAPPRQTPHIVTTARPPQDSSASSSHPALNHAGGLPNSSSLSTSNTQGSHPLGGHTSPPPSSVLFSKPQPPPPPPLLSTQQPFGSMSPPPQINSPTSTISTITPENAHLHRPSTTIIQHNMVAVANTYNTIGPSPLGSDGPTFESRLIPSLRFALSRSGTRVSEADIQGVIQGQVNANYQGVVNALKQQQLGFQLQSDTPQIDYPALVVETQRLQIRAQAKQAEDLLAQQSNLQAQAYAQLSASLQAQQEAQAQALADRIQQQEMERLQQQQQMAAMQQQAQQALQAQQQQLAAQQQQQQQALAQQQQQLAQQQQAMNQQQQPQQSTLTTFLDIYSQFQQQSQQQTTVVDTTAQAPPSFDALYGSTTGGDPTAGGASFMDTFTQSLNASAGLMNAGGGGDPSGGVAGFLNNLNTTLASTDVSALGSTFDMASLGDSLGTFATE</sequence>
<comment type="caution">
    <text evidence="4">The sequence shown here is derived from an EMBL/GenBank/DDBJ whole genome shotgun (WGS) entry which is preliminary data.</text>
</comment>
<evidence type="ECO:0000259" key="3">
    <source>
        <dbReference type="SMART" id="SM00456"/>
    </source>
</evidence>
<feature type="region of interest" description="Disordered" evidence="2">
    <location>
        <begin position="447"/>
        <end position="551"/>
    </location>
</feature>
<dbReference type="SUPFAM" id="SSF51045">
    <property type="entry name" value="WW domain"/>
    <property type="match status" value="1"/>
</dbReference>
<feature type="region of interest" description="Disordered" evidence="2">
    <location>
        <begin position="281"/>
        <end position="322"/>
    </location>
</feature>
<keyword evidence="5" id="KW-1185">Reference proteome</keyword>
<keyword evidence="1" id="KW-0175">Coiled coil</keyword>
<accession>A0A409VAP3</accession>
<dbReference type="AlphaFoldDB" id="A0A409VAP3"/>